<dbReference type="AlphaFoldDB" id="A0A0R3UHU7"/>
<dbReference type="SMART" id="SM00369">
    <property type="entry name" value="LRR_TYP"/>
    <property type="match status" value="4"/>
</dbReference>
<evidence type="ECO:0000256" key="5">
    <source>
        <dbReference type="SAM" id="Phobius"/>
    </source>
</evidence>
<evidence type="ECO:0000313" key="7">
    <source>
        <dbReference type="EMBL" id="VDD80946.1"/>
    </source>
</evidence>
<name>A0A0R3UHU7_MESCO</name>
<accession>A0A0R3UHU7</accession>
<dbReference type="WBParaSite" id="MCU_002879-RA">
    <property type="protein sequence ID" value="MCU_002879-RA"/>
    <property type="gene ID" value="MCU_002879"/>
</dbReference>
<keyword evidence="5" id="KW-1133">Transmembrane helix</keyword>
<dbReference type="InterPro" id="IPR001611">
    <property type="entry name" value="Leu-rich_rpt"/>
</dbReference>
<keyword evidence="5" id="KW-0812">Transmembrane</keyword>
<feature type="signal peptide" evidence="6">
    <location>
        <begin position="1"/>
        <end position="20"/>
    </location>
</feature>
<feature type="compositionally biased region" description="Pro residues" evidence="4">
    <location>
        <begin position="653"/>
        <end position="666"/>
    </location>
</feature>
<dbReference type="PROSITE" id="PS51450">
    <property type="entry name" value="LRR"/>
    <property type="match status" value="1"/>
</dbReference>
<keyword evidence="5" id="KW-0472">Membrane</keyword>
<dbReference type="Pfam" id="PF13855">
    <property type="entry name" value="LRR_8"/>
    <property type="match status" value="1"/>
</dbReference>
<dbReference type="STRING" id="53468.A0A0R3UHU7"/>
<evidence type="ECO:0000256" key="2">
    <source>
        <dbReference type="ARBA" id="ARBA00022729"/>
    </source>
</evidence>
<dbReference type="InterPro" id="IPR050328">
    <property type="entry name" value="Dev_Immune_Receptor"/>
</dbReference>
<evidence type="ECO:0000313" key="8">
    <source>
        <dbReference type="Proteomes" id="UP000267029"/>
    </source>
</evidence>
<evidence type="ECO:0000256" key="6">
    <source>
        <dbReference type="SAM" id="SignalP"/>
    </source>
</evidence>
<feature type="transmembrane region" description="Helical" evidence="5">
    <location>
        <begin position="435"/>
        <end position="457"/>
    </location>
</feature>
<keyword evidence="8" id="KW-1185">Reference proteome</keyword>
<dbReference type="InterPro" id="IPR032675">
    <property type="entry name" value="LRR_dom_sf"/>
</dbReference>
<proteinExistence type="predicted"/>
<feature type="chain" id="PRO_5043132377" evidence="6">
    <location>
        <begin position="21"/>
        <end position="725"/>
    </location>
</feature>
<dbReference type="SUPFAM" id="SSF52058">
    <property type="entry name" value="L domain-like"/>
    <property type="match status" value="1"/>
</dbReference>
<evidence type="ECO:0000256" key="3">
    <source>
        <dbReference type="ARBA" id="ARBA00022737"/>
    </source>
</evidence>
<dbReference type="PANTHER" id="PTHR24373:SF275">
    <property type="entry name" value="TIR DOMAIN-CONTAINING PROTEIN"/>
    <property type="match status" value="1"/>
</dbReference>
<keyword evidence="3" id="KW-0677">Repeat</keyword>
<dbReference type="EMBL" id="UXSR01005310">
    <property type="protein sequence ID" value="VDD80946.1"/>
    <property type="molecule type" value="Genomic_DNA"/>
</dbReference>
<feature type="compositionally biased region" description="Basic residues" evidence="4">
    <location>
        <begin position="619"/>
        <end position="628"/>
    </location>
</feature>
<dbReference type="OrthoDB" id="676979at2759"/>
<dbReference type="PANTHER" id="PTHR24373">
    <property type="entry name" value="SLIT RELATED LEUCINE-RICH REPEAT NEURONAL PROTEIN"/>
    <property type="match status" value="1"/>
</dbReference>
<protein>
    <submittedName>
        <fullName evidence="9">LRRCT domain-containing protein</fullName>
    </submittedName>
</protein>
<reference evidence="9" key="2">
    <citation type="submission" date="2019-11" db="UniProtKB">
        <authorList>
            <consortium name="WormBaseParasite"/>
        </authorList>
    </citation>
    <scope>IDENTIFICATION</scope>
</reference>
<dbReference type="InterPro" id="IPR003591">
    <property type="entry name" value="Leu-rich_rpt_typical-subtyp"/>
</dbReference>
<feature type="region of interest" description="Disordered" evidence="4">
    <location>
        <begin position="604"/>
        <end position="666"/>
    </location>
</feature>
<reference evidence="7 8" key="1">
    <citation type="submission" date="2018-10" db="EMBL/GenBank/DDBJ databases">
        <authorList>
            <consortium name="Pathogen Informatics"/>
        </authorList>
    </citation>
    <scope>NUCLEOTIDE SEQUENCE [LARGE SCALE GENOMIC DNA]</scope>
</reference>
<evidence type="ECO:0000313" key="9">
    <source>
        <dbReference type="WBParaSite" id="MCU_002879-RA"/>
    </source>
</evidence>
<sequence>MSNFLFALSSLLSSLAFSSASVLCPSGCHCPTEEVAQCCLFPPDFPSPVHCHFPGKVQISSNSNSSHRWPVADTCLSKWADLSVKLFPKSWPPPSPKRPCTAQLHRLSISGGSLTSLKSEDFKSLFASQSATLEILIIENTMLERLESGLFDRLALKALTEIHLRHNYHLSNLGFGVSVFLNLPQLVTLNLESNRIERLEFVRWGFPKLKKNSSPSRLTSLSLANNTLTYLGPGTFDLFPFLENLSLANNRLSSLSSDVFEGLTSLKRLDLSGNLLNLLGLQNAYFSFSISLANLNHLDLSMNPLMRNVRGESTEWWLSSGCPPSLSHLYLNHIDVDLGQWVPLLPPIDWARCQRLVKVEIQQVPRLPCLPAGWLRSDVLPTQPELITSASRVCTPPGTKPTASTVTTPASLTNAKHNISHTAPVAPEQLGLRELIISSIVGAVLFILLVFLVVIIFTCRRRHWLYGALNKKTGKPDTVLRSSRNERAVMSTYIPAVDCQLPLVDDEISTATMRQSESRILYDENGVPVCSMVVPEVGHTTAVMLPDGTLAYVPQFTPLSGRVTPSSHTGLLENSLQGSRLLLKHPVMVPFMTSHASLATSQIDFPHHQQRPPSYQHNVGKRSRRHNTHAPTSTLSCKSTSFSSLGGSIHSEMPPPTNAFSASPPPIATVAQLGNSVPQVLSSSSAGSSTEEPSLIVGTGGIATASTTTSTANASPTSQSDNAVV</sequence>
<evidence type="ECO:0000256" key="1">
    <source>
        <dbReference type="ARBA" id="ARBA00022614"/>
    </source>
</evidence>
<feature type="compositionally biased region" description="Low complexity" evidence="4">
    <location>
        <begin position="632"/>
        <end position="651"/>
    </location>
</feature>
<keyword evidence="2 6" id="KW-0732">Signal</keyword>
<dbReference type="Proteomes" id="UP000267029">
    <property type="component" value="Unassembled WGS sequence"/>
</dbReference>
<evidence type="ECO:0000256" key="4">
    <source>
        <dbReference type="SAM" id="MobiDB-lite"/>
    </source>
</evidence>
<keyword evidence="1" id="KW-0433">Leucine-rich repeat</keyword>
<gene>
    <name evidence="7" type="ORF">MCOS_LOCUS6949</name>
</gene>
<organism evidence="9">
    <name type="scientific">Mesocestoides corti</name>
    <name type="common">Flatworm</name>
    <dbReference type="NCBI Taxonomy" id="53468"/>
    <lineage>
        <taxon>Eukaryota</taxon>
        <taxon>Metazoa</taxon>
        <taxon>Spiralia</taxon>
        <taxon>Lophotrochozoa</taxon>
        <taxon>Platyhelminthes</taxon>
        <taxon>Cestoda</taxon>
        <taxon>Eucestoda</taxon>
        <taxon>Cyclophyllidea</taxon>
        <taxon>Mesocestoididae</taxon>
        <taxon>Mesocestoides</taxon>
    </lineage>
</organism>
<dbReference type="Gene3D" id="3.80.10.10">
    <property type="entry name" value="Ribonuclease Inhibitor"/>
    <property type="match status" value="2"/>
</dbReference>